<dbReference type="InterPro" id="IPR050921">
    <property type="entry name" value="T4SS_GSP_E_ATPase"/>
</dbReference>
<dbReference type="Pfam" id="PF00437">
    <property type="entry name" value="T2SSE"/>
    <property type="match status" value="1"/>
</dbReference>
<evidence type="ECO:0000256" key="1">
    <source>
        <dbReference type="ARBA" id="ARBA00006611"/>
    </source>
</evidence>
<dbReference type="GO" id="GO:0016887">
    <property type="term" value="F:ATP hydrolysis activity"/>
    <property type="evidence" value="ECO:0007669"/>
    <property type="project" value="InterPro"/>
</dbReference>
<feature type="region of interest" description="Disordered" evidence="2">
    <location>
        <begin position="1"/>
        <end position="22"/>
    </location>
</feature>
<dbReference type="AlphaFoldDB" id="A0A1A6C022"/>
<dbReference type="PANTHER" id="PTHR30486">
    <property type="entry name" value="TWITCHING MOTILITY PROTEIN PILT"/>
    <property type="match status" value="1"/>
</dbReference>
<feature type="domain" description="Bacterial type II secretion system protein E" evidence="3">
    <location>
        <begin position="40"/>
        <end position="298"/>
    </location>
</feature>
<dbReference type="EMBL" id="JQSG02000006">
    <property type="protein sequence ID" value="OBS07907.1"/>
    <property type="molecule type" value="Genomic_DNA"/>
</dbReference>
<gene>
    <name evidence="4" type="ORF">Thpro_022157</name>
</gene>
<dbReference type="RefSeq" id="WP_161489975.1">
    <property type="nucleotide sequence ID" value="NZ_JQSG02000006.1"/>
</dbReference>
<comment type="caution">
    <text evidence="4">The sequence shown here is derived from an EMBL/GenBank/DDBJ whole genome shotgun (WGS) entry which is preliminary data.</text>
</comment>
<dbReference type="InterPro" id="IPR027417">
    <property type="entry name" value="P-loop_NTPase"/>
</dbReference>
<dbReference type="CDD" id="cd01130">
    <property type="entry name" value="VirB11-like_ATPase"/>
    <property type="match status" value="1"/>
</dbReference>
<evidence type="ECO:0000259" key="3">
    <source>
        <dbReference type="Pfam" id="PF00437"/>
    </source>
</evidence>
<reference evidence="4 5" key="1">
    <citation type="journal article" date="2014" name="Genome Announc.">
        <title>Draft Genome Sequence of the Iron-Oxidizing, Acidophilic, and Halotolerant 'Thiobacillus prosperus' Type Strain DSM 5130.</title>
        <authorList>
            <person name="Ossandon F.J."/>
            <person name="Cardenas J.P."/>
            <person name="Corbett M."/>
            <person name="Quatrini R."/>
            <person name="Holmes D.S."/>
            <person name="Watkin E."/>
        </authorList>
    </citation>
    <scope>NUCLEOTIDE SEQUENCE [LARGE SCALE GENOMIC DNA]</scope>
    <source>
        <strain evidence="4 5">DSM 5130</strain>
    </source>
</reference>
<keyword evidence="5" id="KW-1185">Reference proteome</keyword>
<evidence type="ECO:0000313" key="4">
    <source>
        <dbReference type="EMBL" id="OBS07907.1"/>
    </source>
</evidence>
<proteinExistence type="inferred from homology"/>
<dbReference type="Gene3D" id="3.40.50.300">
    <property type="entry name" value="P-loop containing nucleotide triphosphate hydrolases"/>
    <property type="match status" value="1"/>
</dbReference>
<dbReference type="OrthoDB" id="9810761at2"/>
<name>A0A1A6C022_9GAMM</name>
<evidence type="ECO:0000256" key="2">
    <source>
        <dbReference type="SAM" id="MobiDB-lite"/>
    </source>
</evidence>
<sequence>MTHPNPDQLAGGLEDALTAQPGETLESREAKRLLSALLMPLSHLFAGEVTEVMINRHDDIWVEDRAGMRRVDCTLPKDAVETAIVALGRLAGIDAGDQCPIVDARVGRHLRVGAVLEPAAVEGPTLCIRRHVPMQASLAMYGEIVRQETLRLLEESRNVLVAGATGSGKTTFINALLAELAPTDRLIVIEDTPELTVPNPNRVRFESRGGADMSALLREALRQRPDRIVLGEIRGREAYDLLQAFNTGHGGSFSTIHAGSPAGALLRLASLVGQAEEARSWPQSAIRSAIAASVGGVVCLRKKQVVAVAAVEGLDDTGFVLENRFEAGIAKAN</sequence>
<dbReference type="InterPro" id="IPR001482">
    <property type="entry name" value="T2SS/T4SS_dom"/>
</dbReference>
<dbReference type="SUPFAM" id="SSF52540">
    <property type="entry name" value="P-loop containing nucleoside triphosphate hydrolases"/>
    <property type="match status" value="1"/>
</dbReference>
<dbReference type="Proteomes" id="UP000029273">
    <property type="component" value="Unassembled WGS sequence"/>
</dbReference>
<dbReference type="PANTHER" id="PTHR30486:SF6">
    <property type="entry name" value="TYPE IV PILUS RETRACTATION ATPASE PILT"/>
    <property type="match status" value="1"/>
</dbReference>
<protein>
    <recommendedName>
        <fullName evidence="3">Bacterial type II secretion system protein E domain-containing protein</fullName>
    </recommendedName>
</protein>
<organism evidence="4 5">
    <name type="scientific">Acidihalobacter prosperus</name>
    <dbReference type="NCBI Taxonomy" id="160660"/>
    <lineage>
        <taxon>Bacteria</taxon>
        <taxon>Pseudomonadati</taxon>
        <taxon>Pseudomonadota</taxon>
        <taxon>Gammaproteobacteria</taxon>
        <taxon>Chromatiales</taxon>
        <taxon>Ectothiorhodospiraceae</taxon>
        <taxon>Acidihalobacter</taxon>
    </lineage>
</organism>
<comment type="similarity">
    <text evidence="1">Belongs to the GSP E family.</text>
</comment>
<dbReference type="Gene3D" id="3.30.450.90">
    <property type="match status" value="1"/>
</dbReference>
<accession>A0A1A6C022</accession>
<evidence type="ECO:0000313" key="5">
    <source>
        <dbReference type="Proteomes" id="UP000029273"/>
    </source>
</evidence>